<evidence type="ECO:0000256" key="1">
    <source>
        <dbReference type="ARBA" id="ARBA00004613"/>
    </source>
</evidence>
<evidence type="ECO:0000313" key="6">
    <source>
        <dbReference type="EMBL" id="KAJ8969510.1"/>
    </source>
</evidence>
<evidence type="ECO:0000256" key="3">
    <source>
        <dbReference type="ARBA" id="ARBA00022525"/>
    </source>
</evidence>
<proteinExistence type="inferred from homology"/>
<dbReference type="InterPro" id="IPR000734">
    <property type="entry name" value="TAG_lipase"/>
</dbReference>
<evidence type="ECO:0000313" key="7">
    <source>
        <dbReference type="Proteomes" id="UP001162164"/>
    </source>
</evidence>
<dbReference type="PANTHER" id="PTHR11610:SF190">
    <property type="entry name" value="VITELLOGENIN-3-LIKE PROTEIN"/>
    <property type="match status" value="1"/>
</dbReference>
<dbReference type="Pfam" id="PF00151">
    <property type="entry name" value="Lipase"/>
    <property type="match status" value="1"/>
</dbReference>
<comment type="subcellular location">
    <subcellularLocation>
        <location evidence="1">Secreted</location>
    </subcellularLocation>
</comment>
<dbReference type="EMBL" id="JAPWTJ010001788">
    <property type="protein sequence ID" value="KAJ8969510.1"/>
    <property type="molecule type" value="Genomic_DNA"/>
</dbReference>
<accession>A0ABQ9J049</accession>
<gene>
    <name evidence="6" type="ORF">NQ317_018000</name>
</gene>
<evidence type="ECO:0000256" key="2">
    <source>
        <dbReference type="ARBA" id="ARBA00010701"/>
    </source>
</evidence>
<sequence length="247" mass="27562">MAHVYARPHHMLQTEEEVLDIVEDDPSTSTREIARQGRVGYSADLTYYYYSQRNPAAAVKVKNDNLSPLNGWFKSSRDTYFIIHGWKNSYQSDVNVYTKRAILSKYDVNVIVVDWNPIASRNYLSAKWAVTPVGNFVSDFITSLMVKFNFGTSKISIVGHSLGAHVSGIAGAALKRAYPQGVDHIVGLDPALPLFSISDVNNRLDSTDANYVQVIHTCGGMLGFKAPIGHTDYYPNEARLKRDVGWI</sequence>
<dbReference type="Proteomes" id="UP001162164">
    <property type="component" value="Unassembled WGS sequence"/>
</dbReference>
<keyword evidence="3" id="KW-0964">Secreted</keyword>
<dbReference type="InterPro" id="IPR029058">
    <property type="entry name" value="AB_hydrolase_fold"/>
</dbReference>
<reference evidence="6" key="1">
    <citation type="journal article" date="2023" name="Insect Mol. Biol.">
        <title>Genome sequencing provides insights into the evolution of gene families encoding plant cell wall-degrading enzymes in longhorned beetles.</title>
        <authorList>
            <person name="Shin N.R."/>
            <person name="Okamura Y."/>
            <person name="Kirsch R."/>
            <person name="Pauchet Y."/>
        </authorList>
    </citation>
    <scope>NUCLEOTIDE SEQUENCE</scope>
    <source>
        <strain evidence="6">MMC_N1</strain>
    </source>
</reference>
<comment type="caution">
    <text evidence="6">The sequence shown here is derived from an EMBL/GenBank/DDBJ whole genome shotgun (WGS) entry which is preliminary data.</text>
</comment>
<organism evidence="6 7">
    <name type="scientific">Molorchus minor</name>
    <dbReference type="NCBI Taxonomy" id="1323400"/>
    <lineage>
        <taxon>Eukaryota</taxon>
        <taxon>Metazoa</taxon>
        <taxon>Ecdysozoa</taxon>
        <taxon>Arthropoda</taxon>
        <taxon>Hexapoda</taxon>
        <taxon>Insecta</taxon>
        <taxon>Pterygota</taxon>
        <taxon>Neoptera</taxon>
        <taxon>Endopterygota</taxon>
        <taxon>Coleoptera</taxon>
        <taxon>Polyphaga</taxon>
        <taxon>Cucujiformia</taxon>
        <taxon>Chrysomeloidea</taxon>
        <taxon>Cerambycidae</taxon>
        <taxon>Lamiinae</taxon>
        <taxon>Monochamini</taxon>
        <taxon>Molorchus</taxon>
    </lineage>
</organism>
<name>A0ABQ9J049_9CUCU</name>
<dbReference type="SUPFAM" id="SSF53474">
    <property type="entry name" value="alpha/beta-Hydrolases"/>
    <property type="match status" value="1"/>
</dbReference>
<evidence type="ECO:0000259" key="5">
    <source>
        <dbReference type="Pfam" id="PF00151"/>
    </source>
</evidence>
<comment type="similarity">
    <text evidence="2 4">Belongs to the AB hydrolase superfamily. Lipase family.</text>
</comment>
<dbReference type="PANTHER" id="PTHR11610">
    <property type="entry name" value="LIPASE"/>
    <property type="match status" value="1"/>
</dbReference>
<keyword evidence="7" id="KW-1185">Reference proteome</keyword>
<dbReference type="InterPro" id="IPR013818">
    <property type="entry name" value="Lipase"/>
</dbReference>
<evidence type="ECO:0000256" key="4">
    <source>
        <dbReference type="RuleBase" id="RU004262"/>
    </source>
</evidence>
<dbReference type="Gene3D" id="3.40.50.1820">
    <property type="entry name" value="alpha/beta hydrolase"/>
    <property type="match status" value="1"/>
</dbReference>
<dbReference type="PRINTS" id="PR00821">
    <property type="entry name" value="TAGLIPASE"/>
</dbReference>
<feature type="domain" description="Lipase" evidence="5">
    <location>
        <begin position="27"/>
        <end position="236"/>
    </location>
</feature>
<protein>
    <recommendedName>
        <fullName evidence="5">Lipase domain-containing protein</fullName>
    </recommendedName>
</protein>